<name>W6ZXF4_9APIC</name>
<evidence type="ECO:0000313" key="3">
    <source>
        <dbReference type="Proteomes" id="UP000030640"/>
    </source>
</evidence>
<dbReference type="RefSeq" id="XP_008819472.1">
    <property type="nucleotide sequence ID" value="XM_008821250.1"/>
</dbReference>
<dbReference type="AlphaFoldDB" id="W6ZXF4"/>
<feature type="compositionally biased region" description="Basic residues" evidence="1">
    <location>
        <begin position="1"/>
        <end position="11"/>
    </location>
</feature>
<proteinExistence type="predicted"/>
<evidence type="ECO:0000256" key="1">
    <source>
        <dbReference type="SAM" id="MobiDB-lite"/>
    </source>
</evidence>
<feature type="region of interest" description="Disordered" evidence="1">
    <location>
        <begin position="49"/>
        <end position="68"/>
    </location>
</feature>
<dbReference type="VEuPathDB" id="PlasmoDB:C922_05679"/>
<gene>
    <name evidence="2" type="ORF">C922_05679</name>
</gene>
<dbReference type="EMBL" id="KI965591">
    <property type="protein sequence ID" value="EUD63940.1"/>
    <property type="molecule type" value="Genomic_DNA"/>
</dbReference>
<feature type="region of interest" description="Disordered" evidence="1">
    <location>
        <begin position="1"/>
        <end position="38"/>
    </location>
</feature>
<accession>W6ZXF4</accession>
<evidence type="ECO:0000313" key="2">
    <source>
        <dbReference type="EMBL" id="EUD63940.1"/>
    </source>
</evidence>
<sequence length="98" mass="10757">MQGQSARRKKDLKGAVSPQGVEFLGDEEEVESKGARPGTLTAVNCKSEKQANLTRSSTPKRRLGEVGSRRQLKCPVDFCSRKGRMKEYEGIGSSRGKD</sequence>
<dbReference type="GeneID" id="20040953"/>
<protein>
    <submittedName>
        <fullName evidence="2">Uncharacterized protein</fullName>
    </submittedName>
</protein>
<dbReference type="Proteomes" id="UP000030640">
    <property type="component" value="Unassembled WGS sequence"/>
</dbReference>
<organism evidence="2 3">
    <name type="scientific">Plasmodium inui San Antonio 1</name>
    <dbReference type="NCBI Taxonomy" id="1237626"/>
    <lineage>
        <taxon>Eukaryota</taxon>
        <taxon>Sar</taxon>
        <taxon>Alveolata</taxon>
        <taxon>Apicomplexa</taxon>
        <taxon>Aconoidasida</taxon>
        <taxon>Haemosporida</taxon>
        <taxon>Plasmodiidae</taxon>
        <taxon>Plasmodium</taxon>
        <taxon>Plasmodium (Plasmodium)</taxon>
    </lineage>
</organism>
<reference evidence="2 3" key="1">
    <citation type="submission" date="2013-02" db="EMBL/GenBank/DDBJ databases">
        <title>The Genome Sequence of Plasmodium inui San Antonio 1.</title>
        <authorList>
            <consortium name="The Broad Institute Genome Sequencing Platform"/>
            <consortium name="The Broad Institute Genome Sequencing Center for Infectious Disease"/>
            <person name="Neafsey D."/>
            <person name="Cheeseman I."/>
            <person name="Volkman S."/>
            <person name="Adams J."/>
            <person name="Walker B."/>
            <person name="Young S.K."/>
            <person name="Zeng Q."/>
            <person name="Gargeya S."/>
            <person name="Fitzgerald M."/>
            <person name="Haas B."/>
            <person name="Abouelleil A."/>
            <person name="Alvarado L."/>
            <person name="Arachchi H.M."/>
            <person name="Berlin A.M."/>
            <person name="Chapman S.B."/>
            <person name="Dewar J."/>
            <person name="Goldberg J."/>
            <person name="Griggs A."/>
            <person name="Gujja S."/>
            <person name="Hansen M."/>
            <person name="Howarth C."/>
            <person name="Imamovic A."/>
            <person name="Larimer J."/>
            <person name="McCowan C."/>
            <person name="Murphy C."/>
            <person name="Neiman D."/>
            <person name="Pearson M."/>
            <person name="Priest M."/>
            <person name="Roberts A."/>
            <person name="Saif S."/>
            <person name="Shea T."/>
            <person name="Sisk P."/>
            <person name="Sykes S."/>
            <person name="Wortman J."/>
            <person name="Nusbaum C."/>
            <person name="Birren B."/>
        </authorList>
    </citation>
    <scope>NUCLEOTIDE SEQUENCE [LARGE SCALE GENOMIC DNA]</scope>
    <source>
        <strain evidence="2 3">San Antonio 1</strain>
    </source>
</reference>
<keyword evidence="3" id="KW-1185">Reference proteome</keyword>